<gene>
    <name evidence="15" type="ORF">BV898_08666</name>
</gene>
<organism evidence="15 16">
    <name type="scientific">Hypsibius exemplaris</name>
    <name type="common">Freshwater tardigrade</name>
    <dbReference type="NCBI Taxonomy" id="2072580"/>
    <lineage>
        <taxon>Eukaryota</taxon>
        <taxon>Metazoa</taxon>
        <taxon>Ecdysozoa</taxon>
        <taxon>Tardigrada</taxon>
        <taxon>Eutardigrada</taxon>
        <taxon>Parachela</taxon>
        <taxon>Hypsibioidea</taxon>
        <taxon>Hypsibiidae</taxon>
        <taxon>Hypsibius</taxon>
    </lineage>
</organism>
<dbReference type="Pfam" id="PF02709">
    <property type="entry name" value="Glyco_transf_7C"/>
    <property type="match status" value="1"/>
</dbReference>
<proteinExistence type="inferred from homology"/>
<evidence type="ECO:0000256" key="6">
    <source>
        <dbReference type="ARBA" id="ARBA00022692"/>
    </source>
</evidence>
<comment type="function">
    <text evidence="11">Catalyzes the transfer of galactose onto proteins or lipids.</text>
</comment>
<evidence type="ECO:0000256" key="7">
    <source>
        <dbReference type="ARBA" id="ARBA00022968"/>
    </source>
</evidence>
<dbReference type="Gene3D" id="3.90.550.10">
    <property type="entry name" value="Spore Coat Polysaccharide Biosynthesis Protein SpsA, Chain A"/>
    <property type="match status" value="1"/>
</dbReference>
<comment type="pathway">
    <text evidence="2 11">Protein modification; protein glycosylation.</text>
</comment>
<dbReference type="GO" id="GO:0016020">
    <property type="term" value="C:membrane"/>
    <property type="evidence" value="ECO:0007669"/>
    <property type="project" value="UniProtKB-SubCell"/>
</dbReference>
<evidence type="ECO:0000313" key="16">
    <source>
        <dbReference type="Proteomes" id="UP000192578"/>
    </source>
</evidence>
<name>A0A1W0WPY7_HYPEX</name>
<keyword evidence="7 11" id="KW-0735">Signal-anchor</keyword>
<dbReference type="GO" id="GO:0046872">
    <property type="term" value="F:metal ion binding"/>
    <property type="evidence" value="ECO:0007669"/>
    <property type="project" value="UniProtKB-UniRule"/>
</dbReference>
<dbReference type="Pfam" id="PF13733">
    <property type="entry name" value="Glyco_transf_7N"/>
    <property type="match status" value="1"/>
</dbReference>
<keyword evidence="11" id="KW-0479">Metal-binding</keyword>
<feature type="domain" description="Galactosyltransferase C-terminal" evidence="13">
    <location>
        <begin position="150"/>
        <end position="225"/>
    </location>
</feature>
<sequence>MSLIFQLFQVLRYHARRLRTYPLGVIFAAGLIVLFIFFIVLWILSHLLAAFSLTSNGVENHHLAVIVPFRDRFDELLQFIPHITAFLTAQQIRHHIFVVNQADEFRFNRASLINVGFTLVRDQFDYIAMHDVDLLPDNPALDYGFPAAGPMHLAAPDLHPRYHYTKFIGGILLMTNTQFQKVDGMSNKYWGWGMEDDELAVRLKEAHLNISRPTGITTGYKTFKHVHSDIRRKRDMEKLPGQKESNRRRDRETGLRNVLYELLSEHRLSVDGTAVTVFNVKLQCDLQRTPWCLPQTPQPPQSRPTTQKAS</sequence>
<dbReference type="CDD" id="cd00899">
    <property type="entry name" value="b4GalT"/>
    <property type="match status" value="1"/>
</dbReference>
<evidence type="ECO:0000259" key="14">
    <source>
        <dbReference type="Pfam" id="PF13733"/>
    </source>
</evidence>
<dbReference type="PANTHER" id="PTHR19300:SF30">
    <property type="entry name" value="BETA-1,4-GALACTOSYLTRANSFERASE 7"/>
    <property type="match status" value="1"/>
</dbReference>
<keyword evidence="11" id="KW-0464">Manganese</keyword>
<dbReference type="OrthoDB" id="6020664at2759"/>
<feature type="region of interest" description="Disordered" evidence="12">
    <location>
        <begin position="231"/>
        <end position="250"/>
    </location>
</feature>
<evidence type="ECO:0000256" key="11">
    <source>
        <dbReference type="RuleBase" id="RU368121"/>
    </source>
</evidence>
<feature type="transmembrane region" description="Helical" evidence="11">
    <location>
        <begin position="21"/>
        <end position="44"/>
    </location>
</feature>
<dbReference type="Proteomes" id="UP000192578">
    <property type="component" value="Unassembled WGS sequence"/>
</dbReference>
<keyword evidence="5 11" id="KW-0808">Transferase</keyword>
<dbReference type="AlphaFoldDB" id="A0A1W0WPY7"/>
<keyword evidence="4 11" id="KW-0328">Glycosyltransferase</keyword>
<feature type="domain" description="Galactosyltransferase N-terminal" evidence="14">
    <location>
        <begin position="59"/>
        <end position="139"/>
    </location>
</feature>
<evidence type="ECO:0000313" key="15">
    <source>
        <dbReference type="EMBL" id="OQV17268.1"/>
    </source>
</evidence>
<dbReference type="PANTHER" id="PTHR19300">
    <property type="entry name" value="BETA-1,4-GALACTOSYLTRANSFERASE"/>
    <property type="match status" value="1"/>
</dbReference>
<reference evidence="16" key="1">
    <citation type="submission" date="2017-01" db="EMBL/GenBank/DDBJ databases">
        <title>Comparative genomics of anhydrobiosis in the tardigrade Hypsibius dujardini.</title>
        <authorList>
            <person name="Yoshida Y."/>
            <person name="Koutsovoulos G."/>
            <person name="Laetsch D."/>
            <person name="Stevens L."/>
            <person name="Kumar S."/>
            <person name="Horikawa D."/>
            <person name="Ishino K."/>
            <person name="Komine S."/>
            <person name="Tomita M."/>
            <person name="Blaxter M."/>
            <person name="Arakawa K."/>
        </authorList>
    </citation>
    <scope>NUCLEOTIDE SEQUENCE [LARGE SCALE GENOMIC DNA]</scope>
    <source>
        <strain evidence="16">Z151</strain>
    </source>
</reference>
<keyword evidence="10 11" id="KW-0325">Glycoprotein</keyword>
<dbReference type="GO" id="GO:0005975">
    <property type="term" value="P:carbohydrate metabolic process"/>
    <property type="evidence" value="ECO:0007669"/>
    <property type="project" value="InterPro"/>
</dbReference>
<dbReference type="GO" id="GO:0005794">
    <property type="term" value="C:Golgi apparatus"/>
    <property type="evidence" value="ECO:0007669"/>
    <property type="project" value="TreeGrafter"/>
</dbReference>
<dbReference type="SUPFAM" id="SSF53448">
    <property type="entry name" value="Nucleotide-diphospho-sugar transferases"/>
    <property type="match status" value="1"/>
</dbReference>
<evidence type="ECO:0000256" key="8">
    <source>
        <dbReference type="ARBA" id="ARBA00022989"/>
    </source>
</evidence>
<evidence type="ECO:0000256" key="5">
    <source>
        <dbReference type="ARBA" id="ARBA00022679"/>
    </source>
</evidence>
<keyword evidence="16" id="KW-1185">Reference proteome</keyword>
<comment type="cofactor">
    <cofactor evidence="11">
        <name>Mn(2+)</name>
        <dbReference type="ChEBI" id="CHEBI:29035"/>
    </cofactor>
</comment>
<protein>
    <recommendedName>
        <fullName evidence="11">Beta-1,4-N-acetylgalactosaminyltransferase</fullName>
        <ecNumber evidence="11">2.4.1.-</ecNumber>
    </recommendedName>
    <alternativeName>
        <fullName evidence="11">Beta-4-GalNAcT</fullName>
    </alternativeName>
</protein>
<evidence type="ECO:0000256" key="4">
    <source>
        <dbReference type="ARBA" id="ARBA00022676"/>
    </source>
</evidence>
<keyword evidence="6 11" id="KW-0812">Transmembrane</keyword>
<dbReference type="GO" id="GO:0030166">
    <property type="term" value="P:proteoglycan biosynthetic process"/>
    <property type="evidence" value="ECO:0007669"/>
    <property type="project" value="TreeGrafter"/>
</dbReference>
<comment type="similarity">
    <text evidence="3 11">Belongs to the glycosyltransferase 7 family.</text>
</comment>
<dbReference type="UniPathway" id="UPA00378"/>
<dbReference type="PRINTS" id="PR02050">
    <property type="entry name" value="B14GALTRFASE"/>
</dbReference>
<evidence type="ECO:0000256" key="1">
    <source>
        <dbReference type="ARBA" id="ARBA00004606"/>
    </source>
</evidence>
<evidence type="ECO:0000256" key="3">
    <source>
        <dbReference type="ARBA" id="ARBA00005735"/>
    </source>
</evidence>
<dbReference type="InterPro" id="IPR027791">
    <property type="entry name" value="Galactosyl_T_C"/>
</dbReference>
<evidence type="ECO:0000256" key="2">
    <source>
        <dbReference type="ARBA" id="ARBA00004922"/>
    </source>
</evidence>
<dbReference type="EC" id="2.4.1.-" evidence="11"/>
<comment type="subcellular location">
    <subcellularLocation>
        <location evidence="1 11">Membrane</location>
        <topology evidence="1 11">Single-pass type II membrane protein</topology>
    </subcellularLocation>
</comment>
<keyword evidence="8 11" id="KW-1133">Transmembrane helix</keyword>
<dbReference type="InterPro" id="IPR003859">
    <property type="entry name" value="Galactosyl_T"/>
</dbReference>
<evidence type="ECO:0000256" key="10">
    <source>
        <dbReference type="ARBA" id="ARBA00023180"/>
    </source>
</evidence>
<evidence type="ECO:0000259" key="13">
    <source>
        <dbReference type="Pfam" id="PF02709"/>
    </source>
</evidence>
<dbReference type="GO" id="GO:0046525">
    <property type="term" value="F:xylosylprotein 4-beta-galactosyltransferase activity"/>
    <property type="evidence" value="ECO:0007669"/>
    <property type="project" value="TreeGrafter"/>
</dbReference>
<evidence type="ECO:0000256" key="9">
    <source>
        <dbReference type="ARBA" id="ARBA00023136"/>
    </source>
</evidence>
<feature type="region of interest" description="Disordered" evidence="12">
    <location>
        <begin position="290"/>
        <end position="310"/>
    </location>
</feature>
<dbReference type="EMBL" id="MTYJ01000063">
    <property type="protein sequence ID" value="OQV17268.1"/>
    <property type="molecule type" value="Genomic_DNA"/>
</dbReference>
<evidence type="ECO:0000256" key="12">
    <source>
        <dbReference type="SAM" id="MobiDB-lite"/>
    </source>
</evidence>
<keyword evidence="9 11" id="KW-0472">Membrane</keyword>
<dbReference type="InterPro" id="IPR029044">
    <property type="entry name" value="Nucleotide-diphossugar_trans"/>
</dbReference>
<accession>A0A1W0WPY7</accession>
<dbReference type="InterPro" id="IPR027995">
    <property type="entry name" value="Galactosyl_T_N"/>
</dbReference>
<comment type="caution">
    <text evidence="15">The sequence shown here is derived from an EMBL/GenBank/DDBJ whole genome shotgun (WGS) entry which is preliminary data.</text>
</comment>